<dbReference type="GO" id="GO:0004222">
    <property type="term" value="F:metalloendopeptidase activity"/>
    <property type="evidence" value="ECO:0007669"/>
    <property type="project" value="InterPro"/>
</dbReference>
<evidence type="ECO:0000256" key="5">
    <source>
        <dbReference type="ARBA" id="ARBA00022801"/>
    </source>
</evidence>
<feature type="chain" id="PRO_5038681165" evidence="9">
    <location>
        <begin position="35"/>
        <end position="1000"/>
    </location>
</feature>
<evidence type="ECO:0000259" key="10">
    <source>
        <dbReference type="Pfam" id="PF00675"/>
    </source>
</evidence>
<dbReference type="GO" id="GO:0046872">
    <property type="term" value="F:metal ion binding"/>
    <property type="evidence" value="ECO:0007669"/>
    <property type="project" value="UniProtKB-KW"/>
</dbReference>
<dbReference type="InterPro" id="IPR050626">
    <property type="entry name" value="Peptidase_M16"/>
</dbReference>
<dbReference type="PANTHER" id="PTHR43690">
    <property type="entry name" value="NARDILYSIN"/>
    <property type="match status" value="1"/>
</dbReference>
<feature type="domain" description="Peptidase M16 C-terminal" evidence="11">
    <location>
        <begin position="227"/>
        <end position="410"/>
    </location>
</feature>
<dbReference type="AlphaFoldDB" id="A0A9D9HLX9"/>
<dbReference type="Proteomes" id="UP000823617">
    <property type="component" value="Unassembled WGS sequence"/>
</dbReference>
<evidence type="ECO:0000256" key="3">
    <source>
        <dbReference type="ARBA" id="ARBA00022670"/>
    </source>
</evidence>
<feature type="domain" description="Peptidase M16 N-terminal" evidence="10">
    <location>
        <begin position="81"/>
        <end position="192"/>
    </location>
</feature>
<reference evidence="12" key="1">
    <citation type="submission" date="2020-10" db="EMBL/GenBank/DDBJ databases">
        <authorList>
            <person name="Gilroy R."/>
        </authorList>
    </citation>
    <scope>NUCLEOTIDE SEQUENCE</scope>
    <source>
        <strain evidence="12">B1-3475</strain>
    </source>
</reference>
<dbReference type="Gene3D" id="3.30.830.10">
    <property type="entry name" value="Metalloenzyme, LuxS/M16 peptidase-like"/>
    <property type="match status" value="3"/>
</dbReference>
<comment type="similarity">
    <text evidence="2 8">Belongs to the peptidase M16 family.</text>
</comment>
<keyword evidence="4" id="KW-0479">Metal-binding</keyword>
<keyword evidence="9" id="KW-0732">Signal</keyword>
<dbReference type="SUPFAM" id="SSF63411">
    <property type="entry name" value="LuxS/MPP-like metallohydrolase"/>
    <property type="match status" value="3"/>
</dbReference>
<dbReference type="PROSITE" id="PS00143">
    <property type="entry name" value="INSULINASE"/>
    <property type="match status" value="1"/>
</dbReference>
<feature type="signal peptide" evidence="9">
    <location>
        <begin position="1"/>
        <end position="34"/>
    </location>
</feature>
<evidence type="ECO:0000313" key="12">
    <source>
        <dbReference type="EMBL" id="MBO8456247.1"/>
    </source>
</evidence>
<keyword evidence="7" id="KW-0482">Metalloprotease</keyword>
<gene>
    <name evidence="12" type="ORF">IAC08_07590</name>
</gene>
<evidence type="ECO:0000256" key="7">
    <source>
        <dbReference type="ARBA" id="ARBA00023049"/>
    </source>
</evidence>
<dbReference type="Pfam" id="PF00675">
    <property type="entry name" value="Peptidase_M16"/>
    <property type="match status" value="1"/>
</dbReference>
<name>A0A9D9HLX9_9BACT</name>
<keyword evidence="3" id="KW-0645">Protease</keyword>
<evidence type="ECO:0000256" key="2">
    <source>
        <dbReference type="ARBA" id="ARBA00007261"/>
    </source>
</evidence>
<dbReference type="InterPro" id="IPR011765">
    <property type="entry name" value="Pept_M16_N"/>
</dbReference>
<evidence type="ECO:0000259" key="11">
    <source>
        <dbReference type="Pfam" id="PF05193"/>
    </source>
</evidence>
<dbReference type="PANTHER" id="PTHR43690:SF17">
    <property type="entry name" value="PROTEIN YHJJ"/>
    <property type="match status" value="1"/>
</dbReference>
<comment type="caution">
    <text evidence="12">The sequence shown here is derived from an EMBL/GenBank/DDBJ whole genome shotgun (WGS) entry which is preliminary data.</text>
</comment>
<accession>A0A9D9HLX9</accession>
<evidence type="ECO:0000256" key="4">
    <source>
        <dbReference type="ARBA" id="ARBA00022723"/>
    </source>
</evidence>
<sequence>MQRQYILSINRAAAAAAAILTAAVLSSVPTYAQAEEGRSITSGHDESITCDPDVIKGQLENGLTYYIRHNANPSGCADFYIVHNVGALQEEDSQDGLAHFLEHMAFNGTRHYPDKGILEFLAREGVRFGSNINAYTTRTETVYNLSGIPLVRESFIDSVLTVLHDWSCDILCEQDAIDAERGVIREEWRRRDNVKTRMFEQQSRLIYTGARQSARNVIGSIDVIENFRRDEILDFYRTWYRPDLQAVIIVGDVDPEEMESKVVKRFSDIPAPENPEEKDICPVPPLEKPLFTYITDPDIHFVAFKAIHRQNYPSYEERGTEFFIRDRLMRQIITEVLASRLEDKAMSEGSPVKRSVLVTYPSGTDFYISQFTLLPQQDTGLADAMRFYRTETERILRYGISEDEFNRAKFKVLRKERLDRQLYPEDVTDKMLVSSYISDFLNGIPYVFPVMMQDLERRILEDIHYEDSAHYIDLMFGSGSEKIFFCNANSEKTELLPGKDIMEEILCGATDCDIRPEFPETDRLDTSIETRAGKILSAKEDRSSGLVNPGHKEKTCPNDRTDEIWTLENGIKVYWTPSHPVDAFRHLDIILDFNTGYKVLPEGKEAMGKAALSYISRNIGFRDADLSAVNDSPECSGVSISFRSGQEHAYVMMSSDSTDMEKGFRLLYLHLTEPYFSSETTLAKFSTDNITSLRNRDKDAASFNDAVRKVYYNGHPWMEPADSSDFKALDMDFIREMFYSEYCCPDHMTAYICSDMDKDTIKALVCRYLAALPSPAETDMRYGAIKKDARISAAKASYRGKTTIDSTYRLKTVPKSSVQILFRGQEKIGMKNIAAFAMLDHIMSMRYLASIREEYGGTYSVSFSTEFSPEEKAGGKRPVARSGYESTVSFRTRPELKDILIDKISDELDSMAINGPGRQEMENAAKYLIKRHNEKLKAQENSVSALNRRRMQMVKTGFGDESCYEAAVLSVRAGDIRRLASKIMRSHRLTTVYSENGTGI</sequence>
<dbReference type="Pfam" id="PF05193">
    <property type="entry name" value="Peptidase_M16_C"/>
    <property type="match status" value="2"/>
</dbReference>
<proteinExistence type="inferred from homology"/>
<dbReference type="GO" id="GO:0006508">
    <property type="term" value="P:proteolysis"/>
    <property type="evidence" value="ECO:0007669"/>
    <property type="project" value="UniProtKB-KW"/>
</dbReference>
<dbReference type="EMBL" id="JADIMK010000076">
    <property type="protein sequence ID" value="MBO8456247.1"/>
    <property type="molecule type" value="Genomic_DNA"/>
</dbReference>
<comment type="cofactor">
    <cofactor evidence="1">
        <name>Zn(2+)</name>
        <dbReference type="ChEBI" id="CHEBI:29105"/>
    </cofactor>
</comment>
<evidence type="ECO:0000256" key="9">
    <source>
        <dbReference type="SAM" id="SignalP"/>
    </source>
</evidence>
<evidence type="ECO:0000256" key="8">
    <source>
        <dbReference type="RuleBase" id="RU004447"/>
    </source>
</evidence>
<dbReference type="InterPro" id="IPR001431">
    <property type="entry name" value="Pept_M16_Zn_BS"/>
</dbReference>
<evidence type="ECO:0000256" key="6">
    <source>
        <dbReference type="ARBA" id="ARBA00022833"/>
    </source>
</evidence>
<organism evidence="12 13">
    <name type="scientific">Candidatus Cryptobacteroides intestinigallinarum</name>
    <dbReference type="NCBI Taxonomy" id="2840767"/>
    <lineage>
        <taxon>Bacteria</taxon>
        <taxon>Pseudomonadati</taxon>
        <taxon>Bacteroidota</taxon>
        <taxon>Bacteroidia</taxon>
        <taxon>Bacteroidales</taxon>
        <taxon>Candidatus Cryptobacteroides</taxon>
    </lineage>
</organism>
<keyword evidence="5" id="KW-0378">Hydrolase</keyword>
<reference evidence="12" key="2">
    <citation type="journal article" date="2021" name="PeerJ">
        <title>Extensive microbial diversity within the chicken gut microbiome revealed by metagenomics and culture.</title>
        <authorList>
            <person name="Gilroy R."/>
            <person name="Ravi A."/>
            <person name="Getino M."/>
            <person name="Pursley I."/>
            <person name="Horton D.L."/>
            <person name="Alikhan N.F."/>
            <person name="Baker D."/>
            <person name="Gharbi K."/>
            <person name="Hall N."/>
            <person name="Watson M."/>
            <person name="Adriaenssens E.M."/>
            <person name="Foster-Nyarko E."/>
            <person name="Jarju S."/>
            <person name="Secka A."/>
            <person name="Antonio M."/>
            <person name="Oren A."/>
            <person name="Chaudhuri R.R."/>
            <person name="La Ragione R."/>
            <person name="Hildebrand F."/>
            <person name="Pallen M.J."/>
        </authorList>
    </citation>
    <scope>NUCLEOTIDE SEQUENCE</scope>
    <source>
        <strain evidence="12">B1-3475</strain>
    </source>
</reference>
<dbReference type="InterPro" id="IPR011249">
    <property type="entry name" value="Metalloenz_LuxS/M16"/>
</dbReference>
<evidence type="ECO:0000256" key="1">
    <source>
        <dbReference type="ARBA" id="ARBA00001947"/>
    </source>
</evidence>
<protein>
    <submittedName>
        <fullName evidence="12">Insulinase family protein</fullName>
    </submittedName>
</protein>
<evidence type="ECO:0000313" key="13">
    <source>
        <dbReference type="Proteomes" id="UP000823617"/>
    </source>
</evidence>
<feature type="domain" description="Peptidase M16 C-terminal" evidence="11">
    <location>
        <begin position="738"/>
        <end position="926"/>
    </location>
</feature>
<keyword evidence="6" id="KW-0862">Zinc</keyword>
<dbReference type="InterPro" id="IPR007863">
    <property type="entry name" value="Peptidase_M16_C"/>
</dbReference>